<protein>
    <submittedName>
        <fullName evidence="1">Uncharacterized protein</fullName>
    </submittedName>
</protein>
<name>A0A8G1UMA2_9ACTN</name>
<proteinExistence type="predicted"/>
<dbReference type="AlphaFoldDB" id="A0A8G1UMA2"/>
<evidence type="ECO:0000313" key="2">
    <source>
        <dbReference type="Proteomes" id="UP000267408"/>
    </source>
</evidence>
<evidence type="ECO:0000313" key="1">
    <source>
        <dbReference type="EMBL" id="ROR46628.1"/>
    </source>
</evidence>
<organism evidence="1 2">
    <name type="scientific">Kitasatospora cineracea</name>
    <dbReference type="NCBI Taxonomy" id="88074"/>
    <lineage>
        <taxon>Bacteria</taxon>
        <taxon>Bacillati</taxon>
        <taxon>Actinomycetota</taxon>
        <taxon>Actinomycetes</taxon>
        <taxon>Kitasatosporales</taxon>
        <taxon>Streptomycetaceae</taxon>
        <taxon>Kitasatospora</taxon>
    </lineage>
</organism>
<dbReference type="RefSeq" id="WP_123559354.1">
    <property type="nucleotide sequence ID" value="NZ_RJVJ01000001.1"/>
</dbReference>
<dbReference type="OrthoDB" id="4309685at2"/>
<reference evidence="1 2" key="1">
    <citation type="submission" date="2018-11" db="EMBL/GenBank/DDBJ databases">
        <title>Sequencing the genomes of 1000 actinobacteria strains.</title>
        <authorList>
            <person name="Klenk H.-P."/>
        </authorList>
    </citation>
    <scope>NUCLEOTIDE SEQUENCE [LARGE SCALE GENOMIC DNA]</scope>
    <source>
        <strain evidence="1 2">DSM 44780</strain>
    </source>
</reference>
<dbReference type="EMBL" id="RJVJ01000001">
    <property type="protein sequence ID" value="ROR46628.1"/>
    <property type="molecule type" value="Genomic_DNA"/>
</dbReference>
<gene>
    <name evidence="1" type="ORF">EDD39_4912</name>
</gene>
<dbReference type="Proteomes" id="UP000267408">
    <property type="component" value="Unassembled WGS sequence"/>
</dbReference>
<comment type="caution">
    <text evidence="1">The sequence shown here is derived from an EMBL/GenBank/DDBJ whole genome shotgun (WGS) entry which is preliminary data.</text>
</comment>
<accession>A0A8G1UMA2</accession>
<sequence>MRLLFDGTTPLPRLLLLSTFLVSPDFEAVLNPPAFLPAGHRVTYHPTHLTVTSPTGTRHAVPIADSYWLCRRRPPAGNSAATDRR</sequence>